<sequence length="557" mass="62089">MDYLLPLAQFSRNVASHPDKIWLQQPIDRHWHSTTWAEADQQARTIAAGLLAKGFVAGDRIAILAKNSAEWFITDMAIMMAGMISVPIYSTANVDTIRHVMSHSEAKAVFIGKLDSTQAAEQAFEADILKVTFPYLTMAGAEHYQDWLTQYSPVETVHTPEPEDMMTLVYTSGSTGLPKGVVISYDNMASSSSNCASRLDASSGSRCMSYLPLAHITERSVVEMVSIYEPQEVFFVESLNTFIDDVRHAQPTFFLSVPRLWVKFQSQILAKMPDEKLQRLLKVPFLGKFIAAKIRKQLGLDKAKLFASGSAPISPGVLLWFQRLGIPISEGWGMSETCGLSCGNLPFISDQIGTIGRAQNECVEMKLSDEGEILIRGKAVFKAYYKKPEATDDAFTDGWFHTGDSGHYDGETGAWKIIGRVKEQFKTAKGKYVAPVPIESLLSRNADIEQVCVMGIGRKQPLAVVVMNEQVRGQSEAMRHKLEQTLAEVNSELEGHQRLDHIIVSEEVWGIDNDMLTPTLKIKRNKLEERYGGFLQRSFKQPVVWENEVESDVAVAV</sequence>
<dbReference type="AlphaFoldDB" id="A0A1X7AQU2"/>
<name>A0A1X7AQU2_9GAMM</name>
<keyword evidence="1" id="KW-0547">Nucleotide-binding</keyword>
<dbReference type="InterPro" id="IPR000873">
    <property type="entry name" value="AMP-dep_synth/lig_dom"/>
</dbReference>
<dbReference type="Pfam" id="PF00501">
    <property type="entry name" value="AMP-binding"/>
    <property type="match status" value="1"/>
</dbReference>
<protein>
    <submittedName>
        <fullName evidence="5">Long-chain-fatty-acid-CoA ligase FadD15</fullName>
        <ecNumber evidence="5">6.2.1.3</ecNumber>
    </submittedName>
</protein>
<dbReference type="Pfam" id="PF23562">
    <property type="entry name" value="AMP-binding_C_3"/>
    <property type="match status" value="1"/>
</dbReference>
<dbReference type="InterPro" id="IPR020845">
    <property type="entry name" value="AMP-binding_CS"/>
</dbReference>
<dbReference type="Gene3D" id="3.40.50.12780">
    <property type="entry name" value="N-terminal domain of ligase-like"/>
    <property type="match status" value="1"/>
</dbReference>
<dbReference type="EMBL" id="FWPT01000015">
    <property type="protein sequence ID" value="SMA50684.1"/>
    <property type="molecule type" value="Genomic_DNA"/>
</dbReference>
<dbReference type="RefSeq" id="WP_087113123.1">
    <property type="nucleotide sequence ID" value="NZ_CBCSCN010000015.1"/>
</dbReference>
<reference evidence="5 6" key="1">
    <citation type="submission" date="2017-03" db="EMBL/GenBank/DDBJ databases">
        <authorList>
            <person name="Afonso C.L."/>
            <person name="Miller P.J."/>
            <person name="Scott M.A."/>
            <person name="Spackman E."/>
            <person name="Goraichik I."/>
            <person name="Dimitrov K.M."/>
            <person name="Suarez D.L."/>
            <person name="Swayne D.E."/>
        </authorList>
    </citation>
    <scope>NUCLEOTIDE SEQUENCE [LARGE SCALE GENOMIC DNA]</scope>
    <source>
        <strain evidence="5">SB41UT1</strain>
    </source>
</reference>
<keyword evidence="5" id="KW-0436">Ligase</keyword>
<dbReference type="PROSITE" id="PS00455">
    <property type="entry name" value="AMP_BINDING"/>
    <property type="match status" value="1"/>
</dbReference>
<dbReference type="Proteomes" id="UP000196573">
    <property type="component" value="Unassembled WGS sequence"/>
</dbReference>
<dbReference type="GO" id="GO:0005524">
    <property type="term" value="F:ATP binding"/>
    <property type="evidence" value="ECO:0007669"/>
    <property type="project" value="UniProtKB-KW"/>
</dbReference>
<dbReference type="OrthoDB" id="9803968at2"/>
<comment type="catalytic activity">
    <reaction evidence="3">
        <text>a long-chain fatty acid + ATP + CoA = a long-chain fatty acyl-CoA + AMP + diphosphate</text>
        <dbReference type="Rhea" id="RHEA:15421"/>
        <dbReference type="ChEBI" id="CHEBI:30616"/>
        <dbReference type="ChEBI" id="CHEBI:33019"/>
        <dbReference type="ChEBI" id="CHEBI:57287"/>
        <dbReference type="ChEBI" id="CHEBI:57560"/>
        <dbReference type="ChEBI" id="CHEBI:83139"/>
        <dbReference type="ChEBI" id="CHEBI:456215"/>
        <dbReference type="EC" id="6.2.1.3"/>
    </reaction>
    <physiologicalReaction direction="left-to-right" evidence="3">
        <dbReference type="Rhea" id="RHEA:15422"/>
    </physiologicalReaction>
</comment>
<keyword evidence="2" id="KW-0067">ATP-binding</keyword>
<dbReference type="EC" id="6.2.1.3" evidence="5"/>
<dbReference type="GO" id="GO:0016020">
    <property type="term" value="C:membrane"/>
    <property type="evidence" value="ECO:0007669"/>
    <property type="project" value="TreeGrafter"/>
</dbReference>
<evidence type="ECO:0000313" key="5">
    <source>
        <dbReference type="EMBL" id="SMA50684.1"/>
    </source>
</evidence>
<dbReference type="PANTHER" id="PTHR43272:SF33">
    <property type="entry name" value="AMP-BINDING DOMAIN-CONTAINING PROTEIN-RELATED"/>
    <property type="match status" value="1"/>
</dbReference>
<evidence type="ECO:0000256" key="3">
    <source>
        <dbReference type="ARBA" id="ARBA00024484"/>
    </source>
</evidence>
<dbReference type="Gene3D" id="3.30.300.30">
    <property type="match status" value="1"/>
</dbReference>
<dbReference type="GO" id="GO:0004467">
    <property type="term" value="F:long-chain fatty acid-CoA ligase activity"/>
    <property type="evidence" value="ECO:0007669"/>
    <property type="project" value="UniProtKB-EC"/>
</dbReference>
<accession>A0A1X7AQU2</accession>
<organism evidence="5 6">
    <name type="scientific">Parendozoicomonas haliclonae</name>
    <dbReference type="NCBI Taxonomy" id="1960125"/>
    <lineage>
        <taxon>Bacteria</taxon>
        <taxon>Pseudomonadati</taxon>
        <taxon>Pseudomonadota</taxon>
        <taxon>Gammaproteobacteria</taxon>
        <taxon>Oceanospirillales</taxon>
        <taxon>Endozoicomonadaceae</taxon>
        <taxon>Parendozoicomonas</taxon>
    </lineage>
</organism>
<proteinExistence type="predicted"/>
<keyword evidence="6" id="KW-1185">Reference proteome</keyword>
<dbReference type="InterPro" id="IPR042099">
    <property type="entry name" value="ANL_N_sf"/>
</dbReference>
<feature type="domain" description="AMP-dependent synthetase/ligase" evidence="4">
    <location>
        <begin position="10"/>
        <end position="385"/>
    </location>
</feature>
<dbReference type="PANTHER" id="PTHR43272">
    <property type="entry name" value="LONG-CHAIN-FATTY-ACID--COA LIGASE"/>
    <property type="match status" value="1"/>
</dbReference>
<evidence type="ECO:0000313" key="6">
    <source>
        <dbReference type="Proteomes" id="UP000196573"/>
    </source>
</evidence>
<evidence type="ECO:0000256" key="1">
    <source>
        <dbReference type="ARBA" id="ARBA00022741"/>
    </source>
</evidence>
<dbReference type="SUPFAM" id="SSF56801">
    <property type="entry name" value="Acetyl-CoA synthetase-like"/>
    <property type="match status" value="1"/>
</dbReference>
<evidence type="ECO:0000256" key="2">
    <source>
        <dbReference type="ARBA" id="ARBA00022840"/>
    </source>
</evidence>
<gene>
    <name evidence="5" type="ORF">EHSB41UT_04501</name>
</gene>
<dbReference type="InterPro" id="IPR045851">
    <property type="entry name" value="AMP-bd_C_sf"/>
</dbReference>
<evidence type="ECO:0000259" key="4">
    <source>
        <dbReference type="Pfam" id="PF00501"/>
    </source>
</evidence>